<evidence type="ECO:0000313" key="2">
    <source>
        <dbReference type="EMBL" id="MCL6677841.1"/>
    </source>
</evidence>
<proteinExistence type="predicted"/>
<evidence type="ECO:0000256" key="1">
    <source>
        <dbReference type="SAM" id="Phobius"/>
    </source>
</evidence>
<keyword evidence="1" id="KW-0472">Membrane</keyword>
<feature type="transmembrane region" description="Helical" evidence="1">
    <location>
        <begin position="17"/>
        <end position="37"/>
    </location>
</feature>
<keyword evidence="1" id="KW-1133">Transmembrane helix</keyword>
<evidence type="ECO:0000313" key="3">
    <source>
        <dbReference type="Proteomes" id="UP001165343"/>
    </source>
</evidence>
<keyword evidence="1" id="KW-0812">Transmembrane</keyword>
<protein>
    <recommendedName>
        <fullName evidence="4">YtkA-like domain-containing protein</fullName>
    </recommendedName>
</protein>
<dbReference type="Proteomes" id="UP001165343">
    <property type="component" value="Unassembled WGS sequence"/>
</dbReference>
<evidence type="ECO:0008006" key="4">
    <source>
        <dbReference type="Google" id="ProtNLM"/>
    </source>
</evidence>
<dbReference type="RefSeq" id="WP_249866830.1">
    <property type="nucleotide sequence ID" value="NZ_JAMGBC010000001.1"/>
</dbReference>
<organism evidence="2 3">
    <name type="scientific">Sphingomonas anseongensis</name>
    <dbReference type="NCBI Taxonomy" id="2908207"/>
    <lineage>
        <taxon>Bacteria</taxon>
        <taxon>Pseudomonadati</taxon>
        <taxon>Pseudomonadota</taxon>
        <taxon>Alphaproteobacteria</taxon>
        <taxon>Sphingomonadales</taxon>
        <taxon>Sphingomonadaceae</taxon>
        <taxon>Sphingomonas</taxon>
    </lineage>
</organism>
<reference evidence="2" key="1">
    <citation type="submission" date="2022-05" db="EMBL/GenBank/DDBJ databases">
        <authorList>
            <person name="Jo J.-H."/>
            <person name="Im W.-T."/>
        </authorList>
    </citation>
    <scope>NUCLEOTIDE SEQUENCE</scope>
    <source>
        <strain evidence="2">RG327</strain>
    </source>
</reference>
<keyword evidence="3" id="KW-1185">Reference proteome</keyword>
<gene>
    <name evidence="2" type="ORF">LZ519_00685</name>
</gene>
<sequence length="173" mass="18947">MSENSEQEKARRARLRWINLGEAIAIAALVVSGLGLWHEWRKDETPSGPATVVEKREAIPLTLRAKALDDGRALEIAPIENSHALQSLTVRIEGAEPIEIGSDGQLDAGAVEAALPDRSRASKGRQSMPARIETRYVEMGKDKTVSGTYRLTYRWEGGGLFGGRSLRLVSLSR</sequence>
<name>A0ABT0RC85_9SPHN</name>
<accession>A0ABT0RC85</accession>
<comment type="caution">
    <text evidence="2">The sequence shown here is derived from an EMBL/GenBank/DDBJ whole genome shotgun (WGS) entry which is preliminary data.</text>
</comment>
<dbReference type="EMBL" id="JAMGBC010000001">
    <property type="protein sequence ID" value="MCL6677841.1"/>
    <property type="molecule type" value="Genomic_DNA"/>
</dbReference>